<dbReference type="GO" id="GO:0031177">
    <property type="term" value="F:phosphopantetheine binding"/>
    <property type="evidence" value="ECO:0007669"/>
    <property type="project" value="TreeGrafter"/>
</dbReference>
<sequence>MHYALYYGVSLDSTLEQVKSAYQGNQLKPIEFREFVGFTLKTDKDACGSIWKEEFEAMDAAKFPRQRASRSLSQRETFSHNIPLPDMSRCDYTMSTIAHLAIATISRHYTSAVDVLYSTTLSGRNATIKGIEAIVRPTITTVPLPARLLP</sequence>
<dbReference type="PANTHER" id="PTHR45527">
    <property type="entry name" value="NONRIBOSOMAL PEPTIDE SYNTHETASE"/>
    <property type="match status" value="1"/>
</dbReference>
<dbReference type="GO" id="GO:0044550">
    <property type="term" value="P:secondary metabolite biosynthetic process"/>
    <property type="evidence" value="ECO:0007669"/>
    <property type="project" value="TreeGrafter"/>
</dbReference>
<evidence type="ECO:0000313" key="2">
    <source>
        <dbReference type="EMBL" id="KAF9746134.1"/>
    </source>
</evidence>
<dbReference type="Gene3D" id="3.30.559.10">
    <property type="entry name" value="Chloramphenicol acetyltransferase-like domain"/>
    <property type="match status" value="1"/>
</dbReference>
<comment type="caution">
    <text evidence="2">The sequence shown here is derived from an EMBL/GenBank/DDBJ whole genome shotgun (WGS) entry which is preliminary data.</text>
</comment>
<dbReference type="GO" id="GO:0005737">
    <property type="term" value="C:cytoplasm"/>
    <property type="evidence" value="ECO:0007669"/>
    <property type="project" value="TreeGrafter"/>
</dbReference>
<dbReference type="Gene3D" id="3.30.559.30">
    <property type="entry name" value="Nonribosomal peptide synthetase, condensation domain"/>
    <property type="match status" value="1"/>
</dbReference>
<dbReference type="GO" id="GO:0043041">
    <property type="term" value="P:amino acid activation for nonribosomal peptide biosynthetic process"/>
    <property type="evidence" value="ECO:0007669"/>
    <property type="project" value="TreeGrafter"/>
</dbReference>
<organism evidence="2 3">
    <name type="scientific">Bionectria ochroleuca</name>
    <name type="common">Gliocladium roseum</name>
    <dbReference type="NCBI Taxonomy" id="29856"/>
    <lineage>
        <taxon>Eukaryota</taxon>
        <taxon>Fungi</taxon>
        <taxon>Dikarya</taxon>
        <taxon>Ascomycota</taxon>
        <taxon>Pezizomycotina</taxon>
        <taxon>Sordariomycetes</taxon>
        <taxon>Hypocreomycetidae</taxon>
        <taxon>Hypocreales</taxon>
        <taxon>Bionectriaceae</taxon>
        <taxon>Clonostachys</taxon>
    </lineage>
</organism>
<name>A0A8H7K3V6_BIOOC</name>
<dbReference type="PANTHER" id="PTHR45527:SF3">
    <property type="entry name" value="SIDEROPHORE SYNTHETASE (EUROFUNG)"/>
    <property type="match status" value="1"/>
</dbReference>
<reference evidence="2" key="1">
    <citation type="submission" date="2020-10" db="EMBL/GenBank/DDBJ databases">
        <title>High-Quality Genome Resource of Clonostachys rosea strain S41 by Oxford Nanopore Long-Read Sequencing.</title>
        <authorList>
            <person name="Wang H."/>
        </authorList>
    </citation>
    <scope>NUCLEOTIDE SEQUENCE</scope>
    <source>
        <strain evidence="2">S41</strain>
    </source>
</reference>
<dbReference type="SUPFAM" id="SSF52777">
    <property type="entry name" value="CoA-dependent acyltransferases"/>
    <property type="match status" value="1"/>
</dbReference>
<dbReference type="GO" id="GO:0016874">
    <property type="term" value="F:ligase activity"/>
    <property type="evidence" value="ECO:0007669"/>
    <property type="project" value="UniProtKB-KW"/>
</dbReference>
<dbReference type="Proteomes" id="UP000616885">
    <property type="component" value="Unassembled WGS sequence"/>
</dbReference>
<proteinExistence type="predicted"/>
<keyword evidence="1" id="KW-0436">Ligase</keyword>
<dbReference type="InterPro" id="IPR023213">
    <property type="entry name" value="CAT-like_dom_sf"/>
</dbReference>
<evidence type="ECO:0000256" key="1">
    <source>
        <dbReference type="ARBA" id="ARBA00022598"/>
    </source>
</evidence>
<evidence type="ECO:0000313" key="3">
    <source>
        <dbReference type="Proteomes" id="UP000616885"/>
    </source>
</evidence>
<dbReference type="EMBL" id="JADCTT010000012">
    <property type="protein sequence ID" value="KAF9746134.1"/>
    <property type="molecule type" value="Genomic_DNA"/>
</dbReference>
<gene>
    <name evidence="2" type="ORF">IM811_004435</name>
</gene>
<protein>
    <submittedName>
        <fullName evidence="2">Uncharacterized protein</fullName>
    </submittedName>
</protein>
<dbReference type="AlphaFoldDB" id="A0A8H7K3V6"/>
<accession>A0A8H7K3V6</accession>